<feature type="modified residue" description="4-aspartylphosphate" evidence="1">
    <location>
        <position position="67"/>
    </location>
</feature>
<dbReference type="InterPro" id="IPR052893">
    <property type="entry name" value="TCS_response_regulator"/>
</dbReference>
<dbReference type="SUPFAM" id="SSF52172">
    <property type="entry name" value="CheY-like"/>
    <property type="match status" value="1"/>
</dbReference>
<accession>L9XL35</accession>
<dbReference type="Gene3D" id="3.40.50.2300">
    <property type="match status" value="1"/>
</dbReference>
<dbReference type="SMART" id="SM00448">
    <property type="entry name" value="REC"/>
    <property type="match status" value="1"/>
</dbReference>
<dbReference type="OrthoDB" id="9652at2157"/>
<comment type="caution">
    <text evidence="3">The sequence shown here is derived from an EMBL/GenBank/DDBJ whole genome shotgun (WGS) entry which is preliminary data.</text>
</comment>
<keyword evidence="4" id="KW-1185">Reference proteome</keyword>
<name>L9XL35_9EURY</name>
<keyword evidence="1" id="KW-0597">Phosphoprotein</keyword>
<dbReference type="PANTHER" id="PTHR44520:SF2">
    <property type="entry name" value="RESPONSE REGULATOR RCP1"/>
    <property type="match status" value="1"/>
</dbReference>
<dbReference type="STRING" id="1227497.C491_00882"/>
<dbReference type="GO" id="GO:0000160">
    <property type="term" value="P:phosphorelay signal transduction system"/>
    <property type="evidence" value="ECO:0007669"/>
    <property type="project" value="InterPro"/>
</dbReference>
<dbReference type="InterPro" id="IPR001789">
    <property type="entry name" value="Sig_transdc_resp-reg_receiver"/>
</dbReference>
<evidence type="ECO:0000313" key="3">
    <source>
        <dbReference type="EMBL" id="ELY61368.1"/>
    </source>
</evidence>
<dbReference type="eggNOG" id="arCOG02589">
    <property type="taxonomic scope" value="Archaea"/>
</dbReference>
<dbReference type="EMBL" id="AOIB01000005">
    <property type="protein sequence ID" value="ELY61368.1"/>
    <property type="molecule type" value="Genomic_DNA"/>
</dbReference>
<dbReference type="InterPro" id="IPR011006">
    <property type="entry name" value="CheY-like_superfamily"/>
</dbReference>
<organism evidence="3 4">
    <name type="scientific">Natronococcus amylolyticus DSM 10524</name>
    <dbReference type="NCBI Taxonomy" id="1227497"/>
    <lineage>
        <taxon>Archaea</taxon>
        <taxon>Methanobacteriati</taxon>
        <taxon>Methanobacteriota</taxon>
        <taxon>Stenosarchaea group</taxon>
        <taxon>Halobacteria</taxon>
        <taxon>Halobacteriales</taxon>
        <taxon>Natrialbaceae</taxon>
        <taxon>Natronococcus</taxon>
    </lineage>
</organism>
<evidence type="ECO:0000313" key="4">
    <source>
        <dbReference type="Proteomes" id="UP000011688"/>
    </source>
</evidence>
<proteinExistence type="predicted"/>
<evidence type="ECO:0000259" key="2">
    <source>
        <dbReference type="PROSITE" id="PS50110"/>
    </source>
</evidence>
<dbReference type="CDD" id="cd17557">
    <property type="entry name" value="REC_Rcp-like"/>
    <property type="match status" value="1"/>
</dbReference>
<gene>
    <name evidence="3" type="ORF">C491_00882</name>
</gene>
<evidence type="ECO:0000256" key="1">
    <source>
        <dbReference type="PROSITE-ProRule" id="PRU00169"/>
    </source>
</evidence>
<protein>
    <submittedName>
        <fullName evidence="3">Response regulator receiver protein</fullName>
    </submittedName>
</protein>
<sequence>MRTVTPSEPTNILLVEDNPGDATLISDAFDQVADDVRVHTVSDGAEAMSYLSDHCDTGPFPDLLLLDLNVPRVHGFELLERLQEEADLTTLPVIVLTCSEDESDIAESYDRRANAYLTKPNSHDEYVSLARAVDEFWVRTAQLPSVTAA</sequence>
<dbReference type="Pfam" id="PF00072">
    <property type="entry name" value="Response_reg"/>
    <property type="match status" value="1"/>
</dbReference>
<dbReference type="AlphaFoldDB" id="L9XL35"/>
<dbReference type="RefSeq" id="WP_005553037.1">
    <property type="nucleotide sequence ID" value="NZ_AOIB01000005.1"/>
</dbReference>
<dbReference type="PROSITE" id="PS50110">
    <property type="entry name" value="RESPONSE_REGULATORY"/>
    <property type="match status" value="1"/>
</dbReference>
<dbReference type="PANTHER" id="PTHR44520">
    <property type="entry name" value="RESPONSE REGULATOR RCP1-RELATED"/>
    <property type="match status" value="1"/>
</dbReference>
<feature type="domain" description="Response regulatory" evidence="2">
    <location>
        <begin position="11"/>
        <end position="134"/>
    </location>
</feature>
<dbReference type="Proteomes" id="UP000011688">
    <property type="component" value="Unassembled WGS sequence"/>
</dbReference>
<reference evidence="3 4" key="1">
    <citation type="journal article" date="2014" name="PLoS Genet.">
        <title>Phylogenetically driven sequencing of extremely halophilic archaea reveals strategies for static and dynamic osmo-response.</title>
        <authorList>
            <person name="Becker E.A."/>
            <person name="Seitzer P.M."/>
            <person name="Tritt A."/>
            <person name="Larsen D."/>
            <person name="Krusor M."/>
            <person name="Yao A.I."/>
            <person name="Wu D."/>
            <person name="Madern D."/>
            <person name="Eisen J.A."/>
            <person name="Darling A.E."/>
            <person name="Facciotti M.T."/>
        </authorList>
    </citation>
    <scope>NUCLEOTIDE SEQUENCE [LARGE SCALE GENOMIC DNA]</scope>
    <source>
        <strain evidence="3 4">DSM 10524</strain>
    </source>
</reference>